<keyword evidence="2" id="KW-1185">Reference proteome</keyword>
<dbReference type="EMBL" id="MSTI01000057">
    <property type="protein sequence ID" value="OLV18779.1"/>
    <property type="molecule type" value="Genomic_DNA"/>
</dbReference>
<dbReference type="AlphaFoldDB" id="A0A1U7P0T3"/>
<gene>
    <name evidence="1" type="ORF">BOO71_0004714</name>
</gene>
<proteinExistence type="predicted"/>
<accession>A0A1U7P0T3</accession>
<reference evidence="1 2" key="1">
    <citation type="submission" date="2017-01" db="EMBL/GenBank/DDBJ databases">
        <title>Genome Analysis of Deinococcus marmoris KOPRI26562.</title>
        <authorList>
            <person name="Kim J.H."/>
            <person name="Oh H.-M."/>
        </authorList>
    </citation>
    <scope>NUCLEOTIDE SEQUENCE [LARGE SCALE GENOMIC DNA]</scope>
    <source>
        <strain evidence="1 2">KOPRI26562</strain>
    </source>
</reference>
<dbReference type="STRING" id="249408.BOO71_0004714"/>
<evidence type="ECO:0000313" key="2">
    <source>
        <dbReference type="Proteomes" id="UP000186607"/>
    </source>
</evidence>
<sequence length="53" mass="5708">MCWGGRNYRLVLWLWHSKAPEASSTVGGGGVGLAWDQTCSLLGPILGSLSRDF</sequence>
<dbReference type="Proteomes" id="UP000186607">
    <property type="component" value="Unassembled WGS sequence"/>
</dbReference>
<protein>
    <submittedName>
        <fullName evidence="1">Uncharacterized protein</fullName>
    </submittedName>
</protein>
<evidence type="ECO:0000313" key="1">
    <source>
        <dbReference type="EMBL" id="OLV18779.1"/>
    </source>
</evidence>
<name>A0A1U7P0T3_9DEIO</name>
<organism evidence="1 2">
    <name type="scientific">Deinococcus marmoris</name>
    <dbReference type="NCBI Taxonomy" id="249408"/>
    <lineage>
        <taxon>Bacteria</taxon>
        <taxon>Thermotogati</taxon>
        <taxon>Deinococcota</taxon>
        <taxon>Deinococci</taxon>
        <taxon>Deinococcales</taxon>
        <taxon>Deinococcaceae</taxon>
        <taxon>Deinococcus</taxon>
    </lineage>
</organism>
<comment type="caution">
    <text evidence="1">The sequence shown here is derived from an EMBL/GenBank/DDBJ whole genome shotgun (WGS) entry which is preliminary data.</text>
</comment>